<feature type="domain" description="C2H2-type" evidence="13">
    <location>
        <begin position="652"/>
        <end position="679"/>
    </location>
</feature>
<dbReference type="FunFam" id="3.30.160.60:FF:000264">
    <property type="entry name" value="Zinc finger protein 236"/>
    <property type="match status" value="1"/>
</dbReference>
<dbReference type="PANTHER" id="PTHR23234">
    <property type="entry name" value="ZNF44 PROTEIN"/>
    <property type="match status" value="1"/>
</dbReference>
<evidence type="ECO:0000256" key="6">
    <source>
        <dbReference type="ARBA" id="ARBA00022833"/>
    </source>
</evidence>
<dbReference type="Pfam" id="PF00096">
    <property type="entry name" value="zf-C2H2"/>
    <property type="match status" value="4"/>
</dbReference>
<gene>
    <name evidence="15" type="primary">ZN771</name>
    <name evidence="14" type="ORF">CCAP1982_LOCUS8722</name>
</gene>
<dbReference type="FunFam" id="3.30.160.60:FF:000965">
    <property type="entry name" value="Neurotrophin receptor-interacting factor homolog"/>
    <property type="match status" value="1"/>
</dbReference>
<evidence type="ECO:0000259" key="13">
    <source>
        <dbReference type="PROSITE" id="PS50157"/>
    </source>
</evidence>
<organism evidence="15">
    <name type="scientific">Ceratitis capitata</name>
    <name type="common">Mediterranean fruit fly</name>
    <name type="synonym">Tephritis capitata</name>
    <dbReference type="NCBI Taxonomy" id="7213"/>
    <lineage>
        <taxon>Eukaryota</taxon>
        <taxon>Metazoa</taxon>
        <taxon>Ecdysozoa</taxon>
        <taxon>Arthropoda</taxon>
        <taxon>Hexapoda</taxon>
        <taxon>Insecta</taxon>
        <taxon>Pterygota</taxon>
        <taxon>Neoptera</taxon>
        <taxon>Endopterygota</taxon>
        <taxon>Diptera</taxon>
        <taxon>Brachycera</taxon>
        <taxon>Muscomorpha</taxon>
        <taxon>Tephritoidea</taxon>
        <taxon>Tephritidae</taxon>
        <taxon>Ceratitis</taxon>
        <taxon>Ceratitis</taxon>
    </lineage>
</organism>
<evidence type="ECO:0000256" key="5">
    <source>
        <dbReference type="ARBA" id="ARBA00022771"/>
    </source>
</evidence>
<evidence type="ECO:0000256" key="2">
    <source>
        <dbReference type="ARBA" id="ARBA00006991"/>
    </source>
</evidence>
<dbReference type="EMBL" id="CAJHJT010000012">
    <property type="protein sequence ID" value="CAD7000230.1"/>
    <property type="molecule type" value="Genomic_DNA"/>
</dbReference>
<dbReference type="FunFam" id="3.30.160.60:FF:000065">
    <property type="entry name" value="B-cell CLL/lymphoma 6, member B"/>
    <property type="match status" value="1"/>
</dbReference>
<feature type="domain" description="C2H2-type" evidence="13">
    <location>
        <begin position="680"/>
        <end position="708"/>
    </location>
</feature>
<dbReference type="AlphaFoldDB" id="W8BJ34"/>
<reference evidence="15" key="1">
    <citation type="submission" date="2013-07" db="EMBL/GenBank/DDBJ databases">
        <authorList>
            <person name="Geib S."/>
        </authorList>
    </citation>
    <scope>NUCLEOTIDE SEQUENCE</scope>
</reference>
<dbReference type="PANTHER" id="PTHR23234:SF10">
    <property type="entry name" value="RIKEN CDNA 6720489N17 GENE-RELATED"/>
    <property type="match status" value="1"/>
</dbReference>
<dbReference type="PROSITE" id="PS50157">
    <property type="entry name" value="ZINC_FINGER_C2H2_2"/>
    <property type="match status" value="6"/>
</dbReference>
<evidence type="ECO:0000256" key="7">
    <source>
        <dbReference type="ARBA" id="ARBA00023015"/>
    </source>
</evidence>
<keyword evidence="7" id="KW-0805">Transcription regulation</keyword>
<feature type="compositionally biased region" description="Low complexity" evidence="12">
    <location>
        <begin position="133"/>
        <end position="146"/>
    </location>
</feature>
<dbReference type="EMBL" id="GAMC01007804">
    <property type="protein sequence ID" value="JAB98751.1"/>
    <property type="molecule type" value="mRNA"/>
</dbReference>
<dbReference type="GO" id="GO:0003677">
    <property type="term" value="F:DNA binding"/>
    <property type="evidence" value="ECO:0007669"/>
    <property type="project" value="UniProtKB-KW"/>
</dbReference>
<dbReference type="FunFam" id="3.30.160.60:FF:002343">
    <property type="entry name" value="Zinc finger protein 33A"/>
    <property type="match status" value="1"/>
</dbReference>
<name>W8BJ34_CERCA</name>
<accession>W8BJ34</accession>
<keyword evidence="3" id="KW-0479">Metal-binding</keyword>
<dbReference type="Gene3D" id="3.30.160.60">
    <property type="entry name" value="Classic Zinc Finger"/>
    <property type="match status" value="6"/>
</dbReference>
<keyword evidence="5 11" id="KW-0863">Zinc-finger</keyword>
<dbReference type="PROSITE" id="PS00028">
    <property type="entry name" value="ZINC_FINGER_C2H2_1"/>
    <property type="match status" value="6"/>
</dbReference>
<dbReference type="SUPFAM" id="SSF57667">
    <property type="entry name" value="beta-beta-alpha zinc fingers"/>
    <property type="match status" value="3"/>
</dbReference>
<evidence type="ECO:0000256" key="4">
    <source>
        <dbReference type="ARBA" id="ARBA00022737"/>
    </source>
</evidence>
<evidence type="ECO:0000313" key="16">
    <source>
        <dbReference type="Proteomes" id="UP000606786"/>
    </source>
</evidence>
<sequence>MDEPTPLSRKDSEYIDHDLPLQSLLAPTYLRDANNYLIDFMEHVPGTNVNGLTTSANAISTTSSSDVGAFNLKISQPVSLTSDLHFPNTLFHYRPTQSDVAAVNNVSGVTEATLNALNAPNQQPTTPLPLVLSSSNSSNSSSNNGSAYNHNKHAQYILNDDFLSASAAKSYCDDSDVVHQVGEDAAVQQFLLADANVNLDDAAADLIQADDDVLYTRHVSNARKVLPHKKRISRKLRVSLSGVDNMMPPPLVGGVVNSSLEGIRLNASVYNCEICGNASHSQLQFFNHLKQHYEPTTPDTILAAMKTSLDELKPQKALDENKKASSNNDEQVFNDVHLNFPDFEDVDETSMHNVLNTVAARNDEIKNLNSNDINKCMTYVARTPSPPLKRTVEVEFSDSEDMLEGIRNVVDKVSIEDTCDALDLMTSNGMRNSWFTNDNFNGMVFKNKPFNDVSFAEPLPPMPMMVRTITISKGKTTRKDSTTLPPAEKLLAYQKSDDRKGRAALRLPSLSLPQIRLPNVNTTTTATIDDVDAEQVRCSSPPVPATPTDLLAPLNVEPFELPVSPPTQIPPVIEDTVFCKQEPDTYEYEESEVQFENYGALEETYLATSKIAKSDVDVSDQKKFACTKCDRKFNSRNALKYHHRTHTGLRPHKCDMCNMSFYALNALKTHKRTHTGDKPYKCEHCQRDFRQWGDLKYHIISIHTAEKNHQCEYCGKSFARKYSLVLHRRIHTSERNFICEFCHKTFRASTYLQDHRKIHTGEKPYECTICAKRFRMQGDMRRHMGIHERKATKKPTSNGNEGGNEENTAVLSTEKAPSDT</sequence>
<feature type="region of interest" description="Disordered" evidence="12">
    <location>
        <begin position="785"/>
        <end position="820"/>
    </location>
</feature>
<keyword evidence="10" id="KW-0539">Nucleus</keyword>
<keyword evidence="9" id="KW-0804">Transcription</keyword>
<comment type="similarity">
    <text evidence="2">Belongs to the krueppel C2H2-type zinc-finger protein family.</text>
</comment>
<evidence type="ECO:0000256" key="3">
    <source>
        <dbReference type="ARBA" id="ARBA00022723"/>
    </source>
</evidence>
<dbReference type="EMBL" id="GAMC01007803">
    <property type="protein sequence ID" value="JAB98752.1"/>
    <property type="molecule type" value="mRNA"/>
</dbReference>
<evidence type="ECO:0000256" key="11">
    <source>
        <dbReference type="PROSITE-ProRule" id="PRU00042"/>
    </source>
</evidence>
<dbReference type="GO" id="GO:0006355">
    <property type="term" value="P:regulation of DNA-templated transcription"/>
    <property type="evidence" value="ECO:0007669"/>
    <property type="project" value="UniProtKB-ARBA"/>
</dbReference>
<reference evidence="14" key="3">
    <citation type="submission" date="2020-11" db="EMBL/GenBank/DDBJ databases">
        <authorList>
            <person name="Whitehead M."/>
        </authorList>
    </citation>
    <scope>NUCLEOTIDE SEQUENCE</scope>
    <source>
        <strain evidence="14">EGII</strain>
    </source>
</reference>
<dbReference type="FunFam" id="3.30.160.60:FF:000075">
    <property type="entry name" value="Putative zinc finger protein 536"/>
    <property type="match status" value="1"/>
</dbReference>
<feature type="domain" description="C2H2-type" evidence="13">
    <location>
        <begin position="709"/>
        <end position="736"/>
    </location>
</feature>
<evidence type="ECO:0000256" key="8">
    <source>
        <dbReference type="ARBA" id="ARBA00023125"/>
    </source>
</evidence>
<dbReference type="GO" id="GO:0005634">
    <property type="term" value="C:nucleus"/>
    <property type="evidence" value="ECO:0007669"/>
    <property type="project" value="UniProtKB-SubCell"/>
</dbReference>
<keyword evidence="4" id="KW-0677">Repeat</keyword>
<evidence type="ECO:0000256" key="9">
    <source>
        <dbReference type="ARBA" id="ARBA00023163"/>
    </source>
</evidence>
<dbReference type="InterPro" id="IPR036236">
    <property type="entry name" value="Znf_C2H2_sf"/>
</dbReference>
<evidence type="ECO:0000313" key="14">
    <source>
        <dbReference type="EMBL" id="CAD7000230.1"/>
    </source>
</evidence>
<dbReference type="GO" id="GO:0008270">
    <property type="term" value="F:zinc ion binding"/>
    <property type="evidence" value="ECO:0007669"/>
    <property type="project" value="UniProtKB-KW"/>
</dbReference>
<dbReference type="InterPro" id="IPR050758">
    <property type="entry name" value="Znf_C2H2-type"/>
</dbReference>
<dbReference type="OrthoDB" id="6077919at2759"/>
<protein>
    <submittedName>
        <fullName evidence="14">(Mediterranean fruit fly) hypothetical protein</fullName>
    </submittedName>
    <submittedName>
        <fullName evidence="15">Zinc finger protein 771</fullName>
    </submittedName>
</protein>
<feature type="region of interest" description="Disordered" evidence="12">
    <location>
        <begin position="118"/>
        <end position="147"/>
    </location>
</feature>
<proteinExistence type="evidence at transcript level"/>
<evidence type="ECO:0000256" key="1">
    <source>
        <dbReference type="ARBA" id="ARBA00004123"/>
    </source>
</evidence>
<dbReference type="Proteomes" id="UP000606786">
    <property type="component" value="Unassembled WGS sequence"/>
</dbReference>
<feature type="domain" description="C2H2-type" evidence="13">
    <location>
        <begin position="737"/>
        <end position="764"/>
    </location>
</feature>
<keyword evidence="8" id="KW-0238">DNA-binding</keyword>
<dbReference type="InterPro" id="IPR013087">
    <property type="entry name" value="Znf_C2H2_type"/>
</dbReference>
<evidence type="ECO:0000313" key="15">
    <source>
        <dbReference type="EMBL" id="JAB98752.1"/>
    </source>
</evidence>
<dbReference type="SMART" id="SM00355">
    <property type="entry name" value="ZnF_C2H2"/>
    <property type="match status" value="7"/>
</dbReference>
<feature type="domain" description="C2H2-type" evidence="13">
    <location>
        <begin position="765"/>
        <end position="792"/>
    </location>
</feature>
<comment type="subcellular location">
    <subcellularLocation>
        <location evidence="1">Nucleus</location>
    </subcellularLocation>
</comment>
<dbReference type="Pfam" id="PF13912">
    <property type="entry name" value="zf-C2H2_6"/>
    <property type="match status" value="1"/>
</dbReference>
<evidence type="ECO:0000256" key="10">
    <source>
        <dbReference type="ARBA" id="ARBA00023242"/>
    </source>
</evidence>
<evidence type="ECO:0000256" key="12">
    <source>
        <dbReference type="SAM" id="MobiDB-lite"/>
    </source>
</evidence>
<feature type="domain" description="C2H2-type" evidence="13">
    <location>
        <begin position="624"/>
        <end position="651"/>
    </location>
</feature>
<reference evidence="15" key="2">
    <citation type="journal article" date="2014" name="BMC Genomics">
        <title>A genomic perspective to assessing quality of mass-reared SIT flies used in Mediterranean fruit fly (Ceratitis capitata) eradication in California.</title>
        <authorList>
            <person name="Calla B."/>
            <person name="Hall B."/>
            <person name="Hou S."/>
            <person name="Geib S.M."/>
        </authorList>
    </citation>
    <scope>NUCLEOTIDE SEQUENCE</scope>
</reference>
<keyword evidence="6" id="KW-0862">Zinc</keyword>
<keyword evidence="16" id="KW-1185">Reference proteome</keyword>